<comment type="subcellular location">
    <subcellularLocation>
        <location evidence="4">Secreted</location>
    </subcellularLocation>
    <subcellularLocation>
        <location evidence="4">Bacterial flagellum</location>
    </subcellularLocation>
</comment>
<evidence type="ECO:0000256" key="1">
    <source>
        <dbReference type="ARBA" id="ARBA00005709"/>
    </source>
</evidence>
<dbReference type="PANTHER" id="PTHR42792:SF2">
    <property type="entry name" value="FLAGELLIN"/>
    <property type="match status" value="1"/>
</dbReference>
<evidence type="ECO:0000256" key="3">
    <source>
        <dbReference type="ARBA" id="ARBA00023143"/>
    </source>
</evidence>
<name>A0A0D8I6Z6_9CLOT</name>
<reference evidence="5 6" key="1">
    <citation type="submission" date="2014-10" db="EMBL/GenBank/DDBJ databases">
        <title>Genome sequence of Clostridium aceticum DSM 1496.</title>
        <authorList>
            <person name="Poehlein A."/>
            <person name="Schiel-Bengelsdorf B."/>
            <person name="Gottschalk G."/>
            <person name="Duerre P."/>
            <person name="Daniel R."/>
        </authorList>
    </citation>
    <scope>NUCLEOTIDE SEQUENCE [LARGE SCALE GENOMIC DNA]</scope>
    <source>
        <strain evidence="5 6">DSM 1496</strain>
    </source>
</reference>
<comment type="similarity">
    <text evidence="1 4">Belongs to the bacterial flagellin family.</text>
</comment>
<keyword evidence="5" id="KW-0966">Cell projection</keyword>
<keyword evidence="3 4" id="KW-0975">Bacterial flagellum</keyword>
<dbReference type="KEGG" id="cace:CACET_c02640"/>
<dbReference type="EMBL" id="CP009687">
    <property type="protein sequence ID" value="AKL93780.1"/>
    <property type="molecule type" value="Genomic_DNA"/>
</dbReference>
<dbReference type="PRINTS" id="PR00207">
    <property type="entry name" value="FLAGELLIN"/>
</dbReference>
<protein>
    <recommendedName>
        <fullName evidence="2 4">Flagellin</fullName>
    </recommendedName>
</protein>
<gene>
    <name evidence="5" type="primary">fliC2</name>
    <name evidence="5" type="ORF">CACET_c02640</name>
</gene>
<keyword evidence="6" id="KW-1185">Reference proteome</keyword>
<dbReference type="InterPro" id="IPR046358">
    <property type="entry name" value="Flagellin_C"/>
</dbReference>
<dbReference type="Pfam" id="PF00700">
    <property type="entry name" value="Flagellin_C"/>
    <property type="match status" value="1"/>
</dbReference>
<dbReference type="SUPFAM" id="SSF64518">
    <property type="entry name" value="Phase 1 flagellin"/>
    <property type="match status" value="1"/>
</dbReference>
<proteinExistence type="inferred from homology"/>
<evidence type="ECO:0000313" key="6">
    <source>
        <dbReference type="Proteomes" id="UP000035704"/>
    </source>
</evidence>
<dbReference type="Gene3D" id="1.20.1330.10">
    <property type="entry name" value="f41 fragment of flagellin, N-terminal domain"/>
    <property type="match status" value="2"/>
</dbReference>
<organism evidence="5 6">
    <name type="scientific">Clostridium aceticum</name>
    <dbReference type="NCBI Taxonomy" id="84022"/>
    <lineage>
        <taxon>Bacteria</taxon>
        <taxon>Bacillati</taxon>
        <taxon>Bacillota</taxon>
        <taxon>Clostridia</taxon>
        <taxon>Eubacteriales</taxon>
        <taxon>Clostridiaceae</taxon>
        <taxon>Clostridium</taxon>
    </lineage>
</organism>
<accession>A0A0D8I6Z6</accession>
<dbReference type="PANTHER" id="PTHR42792">
    <property type="entry name" value="FLAGELLIN"/>
    <property type="match status" value="1"/>
</dbReference>
<keyword evidence="4" id="KW-0964">Secreted</keyword>
<dbReference type="Proteomes" id="UP000035704">
    <property type="component" value="Chromosome"/>
</dbReference>
<dbReference type="InterPro" id="IPR042187">
    <property type="entry name" value="Flagellin_C_sub2"/>
</dbReference>
<evidence type="ECO:0000313" key="5">
    <source>
        <dbReference type="EMBL" id="AKL93780.1"/>
    </source>
</evidence>
<dbReference type="NCBIfam" id="NF033876">
    <property type="entry name" value="flagella_HExxH"/>
    <property type="match status" value="1"/>
</dbReference>
<dbReference type="Gene3D" id="6.10.10.10">
    <property type="entry name" value="Flagellar export chaperone, C-terminal domain"/>
    <property type="match status" value="1"/>
</dbReference>
<dbReference type="Pfam" id="PF00669">
    <property type="entry name" value="Flagellin_N"/>
    <property type="match status" value="1"/>
</dbReference>
<dbReference type="OrthoDB" id="9796789at2"/>
<comment type="function">
    <text evidence="4">Flagellin is the subunit protein which polymerizes to form the filaments of bacterial flagella.</text>
</comment>
<keyword evidence="5" id="KW-0282">Flagellum</keyword>
<evidence type="ECO:0000256" key="2">
    <source>
        <dbReference type="ARBA" id="ARBA00020110"/>
    </source>
</evidence>
<dbReference type="InterPro" id="IPR001029">
    <property type="entry name" value="Flagellin_N"/>
</dbReference>
<dbReference type="RefSeq" id="WP_044826104.1">
    <property type="nucleotide sequence ID" value="NZ_CP009687.1"/>
</dbReference>
<dbReference type="GO" id="GO:0005198">
    <property type="term" value="F:structural molecule activity"/>
    <property type="evidence" value="ECO:0007669"/>
    <property type="project" value="UniProtKB-UniRule"/>
</dbReference>
<evidence type="ECO:0000256" key="4">
    <source>
        <dbReference type="RuleBase" id="RU362073"/>
    </source>
</evidence>
<keyword evidence="5" id="KW-0969">Cilium</keyword>
<dbReference type="STRING" id="84022.CACET_c02640"/>
<dbReference type="PATRIC" id="fig|84022.5.peg.2012"/>
<dbReference type="AlphaFoldDB" id="A0A0D8I6Z6"/>
<dbReference type="GO" id="GO:0005576">
    <property type="term" value="C:extracellular region"/>
    <property type="evidence" value="ECO:0007669"/>
    <property type="project" value="UniProtKB-SubCell"/>
</dbReference>
<dbReference type="InterPro" id="IPR001492">
    <property type="entry name" value="Flagellin"/>
</dbReference>
<dbReference type="GO" id="GO:0009288">
    <property type="term" value="C:bacterial-type flagellum"/>
    <property type="evidence" value="ECO:0007669"/>
    <property type="project" value="UniProtKB-SubCell"/>
</dbReference>
<sequence>MRINNNLIASNAHRQLDLNVINTSKSMEKLSSGYRINRAGDDAAGLSISEKMRGQIRGLHRASRNAQDSISLIQTMEGALAEKHAMLQRGRELSVQAANDTLTDEDKQSVQNEINQLKKEIDNISNSTHFNGIKLLNANSIDVGEAGKIVEFLQKSWLEQSEKLIKDYFGLEADGVELKINLIEGVKGGTLAYVSGLVDVGTGKLSNLSLVIEMADFSPATWPNGGTAPMYNDRIIAHEMVHAVMARTMNFAALPTWFKEGTAEFIHGADERLRADIAWEVGGSNVSAVYTALGTGDHSTWGGQTANIESAVQSLINQVDSPWVGTSAMYSTGYLATRFLDYHIRSNGGEGIKDVMVYLNTNQTHTLDDALKNISNGSYAGGLTDFYNDFKTNGLDYFKSQINLYNDDTGSVWGSDVTGGASRNAEDVVPDIANINPQPLSGFSIIWPDVQPPEISKLNFQVGANSGQQIVLQLISTSCESLALTNVNVVNNASQAIDSFDTAIQIISSHRSRLGAIQNRLQHTMQNLDNAAENLTSSESRIRDIDMAKEMIALTKQNTLQQAAQAMLAQANQVPQGVLQLLR</sequence>